<dbReference type="Proteomes" id="UP000002171">
    <property type="component" value="Unassembled WGS sequence"/>
</dbReference>
<comment type="caution">
    <text evidence="2">The sequence shown here is derived from an EMBL/GenBank/DDBJ whole genome shotgun (WGS) entry which is preliminary data.</text>
</comment>
<dbReference type="AlphaFoldDB" id="A0A7U8C5U7"/>
<feature type="signal peptide" evidence="1">
    <location>
        <begin position="1"/>
        <end position="26"/>
    </location>
</feature>
<organism evidence="2 3">
    <name type="scientific">Neptuniibacter caesariensis</name>
    <dbReference type="NCBI Taxonomy" id="207954"/>
    <lineage>
        <taxon>Bacteria</taxon>
        <taxon>Pseudomonadati</taxon>
        <taxon>Pseudomonadota</taxon>
        <taxon>Gammaproteobacteria</taxon>
        <taxon>Oceanospirillales</taxon>
        <taxon>Oceanospirillaceae</taxon>
        <taxon>Neptuniibacter</taxon>
    </lineage>
</organism>
<gene>
    <name evidence="2" type="ORF">MED92_02738</name>
</gene>
<protein>
    <recommendedName>
        <fullName evidence="4">Porin</fullName>
    </recommendedName>
</protein>
<accession>A0A7U8C5U7</accession>
<sequence length="398" mass="45562">MLKSYKWTRRTASIIFLLYLSNPVVAGDNYEVNGFVTQGYFYTDNNNFYGDSQNGSFDFRELGINGAWNLKDDLLLSGQAVSRLAGGVDDGDPVIDYLLLDYRFFEDQNGSAGISFGRNKNPFGLYNKTRDVSFTRPSIVLPQSLYFDKARNLELSSDGIRLYGRKFFDSGVWDSELVAGIPRKDKNIEFAYLNRDWDGEFSSSKGYLFRTEYRPHDYSWVAGLNYGNFYFDFDGPDSPAPGAPGDGDVDIGILAFSLQYNLQHWSFTSEYMRQSISWGSLGGLYALQPKNVSESYYVQAERRINDQLSLFIRRDILYIDKNDRDGKRAEALSGRPAHSQYAFDWTLGVGWRPAKNWLVRAEWHRIEGTGWLAVQDNPVASDTEEDWDMLSLQATYRF</sequence>
<proteinExistence type="predicted"/>
<dbReference type="RefSeq" id="WP_007022564.1">
    <property type="nucleotide sequence ID" value="NZ_CH724127.1"/>
</dbReference>
<name>A0A7U8C5U7_NEPCE</name>
<evidence type="ECO:0008006" key="4">
    <source>
        <dbReference type="Google" id="ProtNLM"/>
    </source>
</evidence>
<dbReference type="Gene3D" id="2.40.160.20">
    <property type="match status" value="1"/>
</dbReference>
<evidence type="ECO:0000313" key="2">
    <source>
        <dbReference type="EMBL" id="EAR61829.1"/>
    </source>
</evidence>
<reference evidence="2 3" key="1">
    <citation type="submission" date="2006-02" db="EMBL/GenBank/DDBJ databases">
        <authorList>
            <person name="Pinhassi J."/>
            <person name="Pedros-Alio C."/>
            <person name="Ferriera S."/>
            <person name="Johnson J."/>
            <person name="Kravitz S."/>
            <person name="Halpern A."/>
            <person name="Remington K."/>
            <person name="Beeson K."/>
            <person name="Tran B."/>
            <person name="Rogers Y.-H."/>
            <person name="Friedman R."/>
            <person name="Venter J.C."/>
        </authorList>
    </citation>
    <scope>NUCLEOTIDE SEQUENCE [LARGE SCALE GENOMIC DNA]</scope>
    <source>
        <strain evidence="2 3">MED92</strain>
    </source>
</reference>
<evidence type="ECO:0000313" key="3">
    <source>
        <dbReference type="Proteomes" id="UP000002171"/>
    </source>
</evidence>
<keyword evidence="3" id="KW-1185">Reference proteome</keyword>
<keyword evidence="1" id="KW-0732">Signal</keyword>
<evidence type="ECO:0000256" key="1">
    <source>
        <dbReference type="SAM" id="SignalP"/>
    </source>
</evidence>
<feature type="chain" id="PRO_5031348035" description="Porin" evidence="1">
    <location>
        <begin position="27"/>
        <end position="398"/>
    </location>
</feature>
<dbReference type="SUPFAM" id="SSF56935">
    <property type="entry name" value="Porins"/>
    <property type="match status" value="1"/>
</dbReference>
<dbReference type="EMBL" id="AAOW01000005">
    <property type="protein sequence ID" value="EAR61829.1"/>
    <property type="molecule type" value="Genomic_DNA"/>
</dbReference>